<dbReference type="RefSeq" id="WP_179752615.1">
    <property type="nucleotide sequence ID" value="NZ_JACCBU010000001.1"/>
</dbReference>
<sequence>MIMTKCPRCFRRLPDGEWVFACRSGRCQEYEDPVGSAHTGIAVRSGPMHSVRRNPEVKHWRLPDDAQLCPSCQQPGVEVCPHCHYGLPPEWRLGTATCIALAGARATGKSVYIGVMIKQLDYLLSRMGSSLKFATDTSRRIYNDVYQRPLFEARGIMPPTAAAGVADAYQREPLILSLGVIDGQRRYLVIRDVAGEDLEASTVGVEHLSYFAQADSVFFMFDPTAVNQVREMLKDLLPPQLHEAGSPETVLENLILLLGSATPPIAMILSKFDTMQALRLVQGTEWSRIMSNPGAAFQRDPGLAALRYDEDDGALLDAEVRSLLIRLGAERFLNTMTAPHHGRPFAHRLFAVSALGEAAEGERIHHRGIASFRCLDPIRWTLAL</sequence>
<comment type="caution">
    <text evidence="1">The sequence shown here is derived from an EMBL/GenBank/DDBJ whole genome shotgun (WGS) entry which is preliminary data.</text>
</comment>
<keyword evidence="2" id="KW-1185">Reference proteome</keyword>
<proteinExistence type="predicted"/>
<name>A0A7Y9I8Q0_9ACTN</name>
<dbReference type="Proteomes" id="UP000569914">
    <property type="component" value="Unassembled WGS sequence"/>
</dbReference>
<gene>
    <name evidence="1" type="ORF">BKA15_003380</name>
</gene>
<dbReference type="EMBL" id="JACCBU010000001">
    <property type="protein sequence ID" value="NYE72051.1"/>
    <property type="molecule type" value="Genomic_DNA"/>
</dbReference>
<organism evidence="1 2">
    <name type="scientific">Microlunatus parietis</name>
    <dbReference type="NCBI Taxonomy" id="682979"/>
    <lineage>
        <taxon>Bacteria</taxon>
        <taxon>Bacillati</taxon>
        <taxon>Actinomycetota</taxon>
        <taxon>Actinomycetes</taxon>
        <taxon>Propionibacteriales</taxon>
        <taxon>Propionibacteriaceae</taxon>
        <taxon>Microlunatus</taxon>
    </lineage>
</organism>
<evidence type="ECO:0000313" key="2">
    <source>
        <dbReference type="Proteomes" id="UP000569914"/>
    </source>
</evidence>
<accession>A0A7Y9I8Q0</accession>
<dbReference type="AlphaFoldDB" id="A0A7Y9I8Q0"/>
<evidence type="ECO:0000313" key="1">
    <source>
        <dbReference type="EMBL" id="NYE72051.1"/>
    </source>
</evidence>
<reference evidence="1 2" key="1">
    <citation type="submission" date="2020-07" db="EMBL/GenBank/DDBJ databases">
        <title>Sequencing the genomes of 1000 actinobacteria strains.</title>
        <authorList>
            <person name="Klenk H.-P."/>
        </authorList>
    </citation>
    <scope>NUCLEOTIDE SEQUENCE [LARGE SCALE GENOMIC DNA]</scope>
    <source>
        <strain evidence="1 2">DSM 22083</strain>
    </source>
</reference>
<protein>
    <submittedName>
        <fullName evidence="1">Uncharacterized protein</fullName>
    </submittedName>
</protein>